<protein>
    <submittedName>
        <fullName evidence="2">Putative FAD dependent oxidoreductase</fullName>
    </submittedName>
</protein>
<reference evidence="2 3" key="1">
    <citation type="submission" date="2016-07" db="EMBL/GenBank/DDBJ databases">
        <title>Pervasive Adenine N6-methylation of Active Genes in Fungi.</title>
        <authorList>
            <consortium name="DOE Joint Genome Institute"/>
            <person name="Mondo S.J."/>
            <person name="Dannebaum R.O."/>
            <person name="Kuo R.C."/>
            <person name="Labutti K."/>
            <person name="Haridas S."/>
            <person name="Kuo A."/>
            <person name="Salamov A."/>
            <person name="Ahrendt S.R."/>
            <person name="Lipzen A."/>
            <person name="Sullivan W."/>
            <person name="Andreopoulos W.B."/>
            <person name="Clum A."/>
            <person name="Lindquist E."/>
            <person name="Daum C."/>
            <person name="Ramamoorthy G.K."/>
            <person name="Gryganskyi A."/>
            <person name="Culley D."/>
            <person name="Magnuson J.K."/>
            <person name="James T.Y."/>
            <person name="O'Malley M.A."/>
            <person name="Stajich J.E."/>
            <person name="Spatafora J.W."/>
            <person name="Visel A."/>
            <person name="Grigoriev I.V."/>
        </authorList>
    </citation>
    <scope>NUCLEOTIDE SEQUENCE [LARGE SCALE GENOMIC DNA]</scope>
    <source>
        <strain evidence="2 3">68-887.2</strain>
    </source>
</reference>
<feature type="domain" description="FAD dependent oxidoreductase" evidence="1">
    <location>
        <begin position="76"/>
        <end position="456"/>
    </location>
</feature>
<keyword evidence="3" id="KW-1185">Reference proteome</keyword>
<dbReference type="PANTHER" id="PTHR13847">
    <property type="entry name" value="SARCOSINE DEHYDROGENASE-RELATED"/>
    <property type="match status" value="1"/>
</dbReference>
<dbReference type="InterPro" id="IPR036188">
    <property type="entry name" value="FAD/NAD-bd_sf"/>
</dbReference>
<dbReference type="Gene3D" id="3.30.9.10">
    <property type="entry name" value="D-Amino Acid Oxidase, subunit A, domain 2"/>
    <property type="match status" value="1"/>
</dbReference>
<dbReference type="Proteomes" id="UP000193986">
    <property type="component" value="Unassembled WGS sequence"/>
</dbReference>
<accession>A0A1Y2BKL8</accession>
<sequence>MTIKVDDIAATLPPVGAEGTYKSDSNGEVRSEAAQKRNIDLPLPEGQCLSLWLQTVRNNPLLDHRTTEELPSQAEVVIIGSGITGSLTALSLLQSANPPSSIVVVEARELCSGATGRNAGHCKPDQWRGFTKYKQAFGAEQSLKALVAYVRKHNVDCDLWVGKTVCASSLDVAMTREIAEVSAKNFADYKAAGGKVDHIEVITEPAAAEKRSRLKGAQAVYAWDASTLHPWKLVANVIQKALDLGLNLQTWTPVSAVTGSEGKWEIHTDRGVITTPIVVHATNAYAGHLLPETKGIIRPTPHMCNKVLPPASFAGSKALQNSYAVMFPEGLYSINPRRAGDGIVLFGGSAPNQKFLNEYVNSDPERKTNDSLINFEPVTDAVRKLGTEHFQWDPVPGQSKGNAVRYDYAWSGIIGRSADGVPYIGKVPGKPGQWMCAGHNGHGMARIFTCAPALAKMIQGASWSETGLPECFEVTKERLDRLRG</sequence>
<evidence type="ECO:0000259" key="1">
    <source>
        <dbReference type="Pfam" id="PF01266"/>
    </source>
</evidence>
<comment type="caution">
    <text evidence="2">The sequence shown here is derived from an EMBL/GenBank/DDBJ whole genome shotgun (WGS) entry which is preliminary data.</text>
</comment>
<dbReference type="SUPFAM" id="SSF51905">
    <property type="entry name" value="FAD/NAD(P)-binding domain"/>
    <property type="match status" value="1"/>
</dbReference>
<dbReference type="InterPro" id="IPR006076">
    <property type="entry name" value="FAD-dep_OxRdtase"/>
</dbReference>
<dbReference type="PANTHER" id="PTHR13847:SF260">
    <property type="entry name" value="FAD DEPENDENT OXIDOREDUCTASE DOMAIN-CONTAINING PROTEIN"/>
    <property type="match status" value="1"/>
</dbReference>
<gene>
    <name evidence="2" type="ORF">BCR39DRAFT_461596</name>
</gene>
<name>A0A1Y2BKL8_9TREE</name>
<dbReference type="Gene3D" id="3.50.50.60">
    <property type="entry name" value="FAD/NAD(P)-binding domain"/>
    <property type="match status" value="1"/>
</dbReference>
<proteinExistence type="predicted"/>
<evidence type="ECO:0000313" key="3">
    <source>
        <dbReference type="Proteomes" id="UP000193986"/>
    </source>
</evidence>
<dbReference type="STRING" id="71784.A0A1Y2BKL8"/>
<organism evidence="2 3">
    <name type="scientific">Naematelia encephala</name>
    <dbReference type="NCBI Taxonomy" id="71784"/>
    <lineage>
        <taxon>Eukaryota</taxon>
        <taxon>Fungi</taxon>
        <taxon>Dikarya</taxon>
        <taxon>Basidiomycota</taxon>
        <taxon>Agaricomycotina</taxon>
        <taxon>Tremellomycetes</taxon>
        <taxon>Tremellales</taxon>
        <taxon>Naemateliaceae</taxon>
        <taxon>Naematelia</taxon>
    </lineage>
</organism>
<dbReference type="GO" id="GO:0005737">
    <property type="term" value="C:cytoplasm"/>
    <property type="evidence" value="ECO:0007669"/>
    <property type="project" value="TreeGrafter"/>
</dbReference>
<dbReference type="AlphaFoldDB" id="A0A1Y2BKL8"/>
<evidence type="ECO:0000313" key="2">
    <source>
        <dbReference type="EMBL" id="ORY35323.1"/>
    </source>
</evidence>
<dbReference type="InParanoid" id="A0A1Y2BKL8"/>
<dbReference type="OrthoDB" id="429143at2759"/>
<dbReference type="EMBL" id="MCFC01000001">
    <property type="protein sequence ID" value="ORY35323.1"/>
    <property type="molecule type" value="Genomic_DNA"/>
</dbReference>
<dbReference type="Pfam" id="PF01266">
    <property type="entry name" value="DAO"/>
    <property type="match status" value="1"/>
</dbReference>